<organism evidence="4 5">
    <name type="scientific">Crenothrix polyspora</name>
    <dbReference type="NCBI Taxonomy" id="360316"/>
    <lineage>
        <taxon>Bacteria</taxon>
        <taxon>Pseudomonadati</taxon>
        <taxon>Pseudomonadota</taxon>
        <taxon>Gammaproteobacteria</taxon>
        <taxon>Methylococcales</taxon>
        <taxon>Crenotrichaceae</taxon>
        <taxon>Crenothrix</taxon>
    </lineage>
</organism>
<keyword evidence="5" id="KW-1185">Reference proteome</keyword>
<dbReference type="PANTHER" id="PTHR38340">
    <property type="entry name" value="S-LAYER PROTEIN"/>
    <property type="match status" value="1"/>
</dbReference>
<dbReference type="InterPro" id="IPR011049">
    <property type="entry name" value="Serralysin-like_metalloprot_C"/>
</dbReference>
<comment type="subcellular location">
    <subcellularLocation>
        <location evidence="1">Secreted</location>
    </subcellularLocation>
</comment>
<dbReference type="GO" id="GO:0005576">
    <property type="term" value="C:extracellular region"/>
    <property type="evidence" value="ECO:0007669"/>
    <property type="project" value="UniProtKB-SubCell"/>
</dbReference>
<dbReference type="PANTHER" id="PTHR38340:SF1">
    <property type="entry name" value="S-LAYER PROTEIN"/>
    <property type="match status" value="1"/>
</dbReference>
<gene>
    <name evidence="4" type="ORF">CRENPOLYSF2_800008</name>
</gene>
<dbReference type="AlphaFoldDB" id="A0A1R4HI95"/>
<dbReference type="OrthoDB" id="223957at2"/>
<protein>
    <submittedName>
        <fullName evidence="4">Uncharacterized protein</fullName>
    </submittedName>
</protein>
<keyword evidence="3" id="KW-0106">Calcium</keyword>
<dbReference type="EMBL" id="FUKJ01000447">
    <property type="protein sequence ID" value="SJM95964.1"/>
    <property type="molecule type" value="Genomic_DNA"/>
</dbReference>
<accession>A0A1R4HI95</accession>
<keyword evidence="2" id="KW-0964">Secreted</keyword>
<evidence type="ECO:0000256" key="1">
    <source>
        <dbReference type="ARBA" id="ARBA00004613"/>
    </source>
</evidence>
<evidence type="ECO:0000313" key="4">
    <source>
        <dbReference type="EMBL" id="SJM95964.1"/>
    </source>
</evidence>
<dbReference type="Pfam" id="PF00353">
    <property type="entry name" value="HemolysinCabind"/>
    <property type="match status" value="2"/>
</dbReference>
<dbReference type="PROSITE" id="PS00330">
    <property type="entry name" value="HEMOLYSIN_CALCIUM"/>
    <property type="match status" value="3"/>
</dbReference>
<reference evidence="5" key="1">
    <citation type="submission" date="2017-02" db="EMBL/GenBank/DDBJ databases">
        <authorList>
            <person name="Daims H."/>
        </authorList>
    </citation>
    <scope>NUCLEOTIDE SEQUENCE [LARGE SCALE GENOMIC DNA]</scope>
</reference>
<dbReference type="GO" id="GO:0005509">
    <property type="term" value="F:calcium ion binding"/>
    <property type="evidence" value="ECO:0007669"/>
    <property type="project" value="InterPro"/>
</dbReference>
<evidence type="ECO:0000313" key="5">
    <source>
        <dbReference type="Proteomes" id="UP000195442"/>
    </source>
</evidence>
<dbReference type="PRINTS" id="PR00313">
    <property type="entry name" value="CABNDNGRPT"/>
</dbReference>
<dbReference type="SUPFAM" id="SSF51120">
    <property type="entry name" value="beta-Roll"/>
    <property type="match status" value="2"/>
</dbReference>
<dbReference type="InterPro" id="IPR001343">
    <property type="entry name" value="Hemolysn_Ca-bd"/>
</dbReference>
<evidence type="ECO:0000256" key="2">
    <source>
        <dbReference type="ARBA" id="ARBA00022525"/>
    </source>
</evidence>
<dbReference type="InterPro" id="IPR050557">
    <property type="entry name" value="RTX_toxin/Mannuronan_C5-epim"/>
</dbReference>
<dbReference type="Gene3D" id="2.150.10.10">
    <property type="entry name" value="Serralysin-like metalloprotease, C-terminal"/>
    <property type="match status" value="1"/>
</dbReference>
<dbReference type="RefSeq" id="WP_143341693.1">
    <property type="nucleotide sequence ID" value="NZ_FUKJ01000447.1"/>
</dbReference>
<evidence type="ECO:0000256" key="3">
    <source>
        <dbReference type="ARBA" id="ARBA00022837"/>
    </source>
</evidence>
<proteinExistence type="predicted"/>
<dbReference type="Proteomes" id="UP000195442">
    <property type="component" value="Unassembled WGS sequence"/>
</dbReference>
<dbReference type="InterPro" id="IPR018511">
    <property type="entry name" value="Hemolysin-typ_Ca-bd_CS"/>
</dbReference>
<sequence length="412" mass="42054">MIISGTDKNDTLGKTALGADTMTGKKGADTYYVNNIGDKVVESLDQGIDRVISSISYTLANNVENLVLTGTAAVDGTGNKLNNVIHGNSGNNNLFGGAGGSDTLYGLAGSDFLYGRDGTDKLIGGTGADAYVIDVATDTIIELPKQGIDRVYSAVDYTLGANLENLVLRLSAINGTGNELNNLLVGNAGANTLNGLAGNDILSGKAGNDALNGGDGNDVLDGGEGADILTGGLGKDTYNLAETTHSADTVVVGLNTTPLFLDNYIGNTDVVNGFVLGEDKLDAAFTTIVADVATKTAGSNNPGDNVDIGVFAQHTVSKGIYTLYNAAGTLVPITTLNEKQAYGYLLENTPLNGSIAGFHVSNAAGKVTDTIIMQHDHSAAPVVENHIAVDLVGVETINGLSATGGAGAVWII</sequence>
<name>A0A1R4HI95_9GAMM</name>